<organism evidence="1">
    <name type="scientific">Oscillatoriales cyanobacterium SpSt-402</name>
    <dbReference type="NCBI Taxonomy" id="2282168"/>
    <lineage>
        <taxon>Bacteria</taxon>
        <taxon>Bacillati</taxon>
        <taxon>Cyanobacteriota</taxon>
        <taxon>Cyanophyceae</taxon>
        <taxon>Oscillatoriophycideae</taxon>
        <taxon>Oscillatoriales</taxon>
    </lineage>
</organism>
<gene>
    <name evidence="1" type="ORF">ENR47_00195</name>
</gene>
<comment type="caution">
    <text evidence="1">The sequence shown here is derived from an EMBL/GenBank/DDBJ whole genome shotgun (WGS) entry which is preliminary data.</text>
</comment>
<accession>A0A832H022</accession>
<sequence length="96" mass="10600">MKRFTQAPDTIEIRTPRNGMAHGTSVLINGEELRNVQRVVLDITATDIATITIIQLENPMRLVGEGSDRHIAMIERVFVGGVQVSANPFAAWEVQS</sequence>
<evidence type="ECO:0000313" key="1">
    <source>
        <dbReference type="EMBL" id="HGW92692.1"/>
    </source>
</evidence>
<dbReference type="AlphaFoldDB" id="A0A832H022"/>
<reference evidence="1" key="1">
    <citation type="journal article" date="2020" name="mSystems">
        <title>Genome- and Community-Level Interaction Insights into Carbon Utilization and Element Cycling Functions of Hydrothermarchaeota in Hydrothermal Sediment.</title>
        <authorList>
            <person name="Zhou Z."/>
            <person name="Liu Y."/>
            <person name="Xu W."/>
            <person name="Pan J."/>
            <person name="Luo Z.H."/>
            <person name="Li M."/>
        </authorList>
    </citation>
    <scope>NUCLEOTIDE SEQUENCE [LARGE SCALE GENOMIC DNA]</scope>
    <source>
        <strain evidence="1">SpSt-402</strain>
    </source>
</reference>
<dbReference type="EMBL" id="DSRD01000013">
    <property type="protein sequence ID" value="HGW92692.1"/>
    <property type="molecule type" value="Genomic_DNA"/>
</dbReference>
<protein>
    <submittedName>
        <fullName evidence="1">Uncharacterized protein</fullName>
    </submittedName>
</protein>
<proteinExistence type="predicted"/>
<name>A0A832H022_9CYAN</name>